<dbReference type="AlphaFoldDB" id="A0A4P2X248"/>
<protein>
    <submittedName>
        <fullName evidence="2">Uncharacterized protein</fullName>
    </submittedName>
</protein>
<gene>
    <name evidence="2" type="ORF">NU60_25470</name>
</gene>
<reference evidence="2" key="1">
    <citation type="submission" date="2019-05" db="EMBL/GenBank/DDBJ databases">
        <title>Complete genome sequence of multidrug resistant Acinetonacter baumannii.</title>
        <authorList>
            <person name="Wachino J."/>
        </authorList>
    </citation>
    <scope>NUCLEOTIDE SEQUENCE</scope>
    <source>
        <strain evidence="2">NU-60</strain>
    </source>
</reference>
<accession>A0A4P2X248</accession>
<sequence length="132" mass="14369">MCIYEILAATACAVHFCSNALAKPTDSPQGWPVGLSAMLGDNCLAHCIPTEHDASTGDILLLNYTETMPQEKGLGDQTGFCEERNTWEGFLNLTVQNRRDAPTLGTRCGVKKLDVAAKLVRDEPDNRISLNC</sequence>
<organism evidence="2">
    <name type="scientific">Acinetobacter baumannii</name>
    <dbReference type="NCBI Taxonomy" id="470"/>
    <lineage>
        <taxon>Bacteria</taxon>
        <taxon>Pseudomonadati</taxon>
        <taxon>Pseudomonadota</taxon>
        <taxon>Gammaproteobacteria</taxon>
        <taxon>Moraxellales</taxon>
        <taxon>Moraxellaceae</taxon>
        <taxon>Acinetobacter</taxon>
        <taxon>Acinetobacter calcoaceticus/baumannii complex</taxon>
    </lineage>
</organism>
<dbReference type="EMBL" id="AP019685">
    <property type="protein sequence ID" value="BBK06599.1"/>
    <property type="molecule type" value="Genomic_DNA"/>
</dbReference>
<evidence type="ECO:0000313" key="2">
    <source>
        <dbReference type="EMBL" id="BBK06599.1"/>
    </source>
</evidence>
<evidence type="ECO:0000256" key="1">
    <source>
        <dbReference type="SAM" id="SignalP"/>
    </source>
</evidence>
<feature type="signal peptide" evidence="1">
    <location>
        <begin position="1"/>
        <end position="22"/>
    </location>
</feature>
<feature type="chain" id="PRO_5020260907" evidence="1">
    <location>
        <begin position="23"/>
        <end position="132"/>
    </location>
</feature>
<name>A0A4P2X248_ACIBA</name>
<keyword evidence="1" id="KW-0732">Signal</keyword>
<proteinExistence type="predicted"/>